<evidence type="ECO:0000256" key="3">
    <source>
        <dbReference type="ARBA" id="ARBA00023163"/>
    </source>
</evidence>
<dbReference type="InterPro" id="IPR010982">
    <property type="entry name" value="Lambda_DNA-bd_dom_sf"/>
</dbReference>
<dbReference type="Pfam" id="PF01381">
    <property type="entry name" value="HTH_3"/>
    <property type="match status" value="1"/>
</dbReference>
<accession>A0A2H0UJ65</accession>
<dbReference type="GO" id="GO:0003677">
    <property type="term" value="F:DNA binding"/>
    <property type="evidence" value="ECO:0007669"/>
    <property type="project" value="UniProtKB-KW"/>
</dbReference>
<evidence type="ECO:0000256" key="1">
    <source>
        <dbReference type="ARBA" id="ARBA00023015"/>
    </source>
</evidence>
<dbReference type="AlphaFoldDB" id="A0A2H0UJ65"/>
<comment type="caution">
    <text evidence="5">The sequence shown here is derived from an EMBL/GenBank/DDBJ whole genome shotgun (WGS) entry which is preliminary data.</text>
</comment>
<keyword evidence="2 5" id="KW-0238">DNA-binding</keyword>
<feature type="domain" description="HTH cro/C1-type" evidence="4">
    <location>
        <begin position="12"/>
        <end position="66"/>
    </location>
</feature>
<evidence type="ECO:0000256" key="2">
    <source>
        <dbReference type="ARBA" id="ARBA00023125"/>
    </source>
</evidence>
<evidence type="ECO:0000259" key="4">
    <source>
        <dbReference type="PROSITE" id="PS50943"/>
    </source>
</evidence>
<dbReference type="PANTHER" id="PTHR46797:SF23">
    <property type="entry name" value="HTH-TYPE TRANSCRIPTIONAL REGULATOR SUTR"/>
    <property type="match status" value="1"/>
</dbReference>
<keyword evidence="1" id="KW-0805">Transcription regulation</keyword>
<sequence>MDEISQKFGANLKKIRLEKKMSQGDICRALEVDRAYISNLESGKRNPTLATIKRIADALGVSVDRLLK</sequence>
<dbReference type="InterPro" id="IPR050807">
    <property type="entry name" value="TransReg_Diox_bact_type"/>
</dbReference>
<dbReference type="EMBL" id="PFBF01000017">
    <property type="protein sequence ID" value="PIR86443.1"/>
    <property type="molecule type" value="Genomic_DNA"/>
</dbReference>
<dbReference type="SMART" id="SM00530">
    <property type="entry name" value="HTH_XRE"/>
    <property type="match status" value="1"/>
</dbReference>
<name>A0A2H0UJ65_9BACT</name>
<proteinExistence type="predicted"/>
<dbReference type="GO" id="GO:0005829">
    <property type="term" value="C:cytosol"/>
    <property type="evidence" value="ECO:0007669"/>
    <property type="project" value="TreeGrafter"/>
</dbReference>
<dbReference type="PROSITE" id="PS50943">
    <property type="entry name" value="HTH_CROC1"/>
    <property type="match status" value="1"/>
</dbReference>
<organism evidence="5 6">
    <name type="scientific">Candidatus Kaiserbacteria bacterium CG10_big_fil_rev_8_21_14_0_10_43_70</name>
    <dbReference type="NCBI Taxonomy" id="1974605"/>
    <lineage>
        <taxon>Bacteria</taxon>
        <taxon>Candidatus Kaiseribacteriota</taxon>
    </lineage>
</organism>
<dbReference type="SUPFAM" id="SSF47413">
    <property type="entry name" value="lambda repressor-like DNA-binding domains"/>
    <property type="match status" value="1"/>
</dbReference>
<reference evidence="6" key="1">
    <citation type="submission" date="2017-09" db="EMBL/GenBank/DDBJ databases">
        <title>Depth-based differentiation of microbial function through sediment-hosted aquifers and enrichment of novel symbionts in the deep terrestrial subsurface.</title>
        <authorList>
            <person name="Probst A.J."/>
            <person name="Ladd B."/>
            <person name="Jarett J.K."/>
            <person name="Geller-Mcgrath D.E."/>
            <person name="Sieber C.M.K."/>
            <person name="Emerson J.B."/>
            <person name="Anantharaman K."/>
            <person name="Thomas B.C."/>
            <person name="Malmstrom R."/>
            <person name="Stieglmeier M."/>
            <person name="Klingl A."/>
            <person name="Woyke T."/>
            <person name="Ryan C.M."/>
            <person name="Banfield J.F."/>
        </authorList>
    </citation>
    <scope>NUCLEOTIDE SEQUENCE [LARGE SCALE GENOMIC DNA]</scope>
</reference>
<evidence type="ECO:0000313" key="5">
    <source>
        <dbReference type="EMBL" id="PIR86443.1"/>
    </source>
</evidence>
<keyword evidence="3" id="KW-0804">Transcription</keyword>
<dbReference type="Proteomes" id="UP000230706">
    <property type="component" value="Unassembled WGS sequence"/>
</dbReference>
<protein>
    <submittedName>
        <fullName evidence="5">DNA-binding protein</fullName>
    </submittedName>
</protein>
<dbReference type="GO" id="GO:0003700">
    <property type="term" value="F:DNA-binding transcription factor activity"/>
    <property type="evidence" value="ECO:0007669"/>
    <property type="project" value="TreeGrafter"/>
</dbReference>
<evidence type="ECO:0000313" key="6">
    <source>
        <dbReference type="Proteomes" id="UP000230706"/>
    </source>
</evidence>
<dbReference type="PANTHER" id="PTHR46797">
    <property type="entry name" value="HTH-TYPE TRANSCRIPTIONAL REGULATOR"/>
    <property type="match status" value="1"/>
</dbReference>
<dbReference type="Gene3D" id="1.10.260.40">
    <property type="entry name" value="lambda repressor-like DNA-binding domains"/>
    <property type="match status" value="1"/>
</dbReference>
<dbReference type="CDD" id="cd00093">
    <property type="entry name" value="HTH_XRE"/>
    <property type="match status" value="1"/>
</dbReference>
<dbReference type="InterPro" id="IPR001387">
    <property type="entry name" value="Cro/C1-type_HTH"/>
</dbReference>
<gene>
    <name evidence="5" type="ORF">COU13_00880</name>
</gene>